<gene>
    <name evidence="1" type="ORF">GRG538_LOCUS19666</name>
</gene>
<dbReference type="AlphaFoldDB" id="A0A818JBJ8"/>
<protein>
    <submittedName>
        <fullName evidence="1">Uncharacterized protein</fullName>
    </submittedName>
</protein>
<organism evidence="1 2">
    <name type="scientific">Rotaria socialis</name>
    <dbReference type="NCBI Taxonomy" id="392032"/>
    <lineage>
        <taxon>Eukaryota</taxon>
        <taxon>Metazoa</taxon>
        <taxon>Spiralia</taxon>
        <taxon>Gnathifera</taxon>
        <taxon>Rotifera</taxon>
        <taxon>Eurotatoria</taxon>
        <taxon>Bdelloidea</taxon>
        <taxon>Philodinida</taxon>
        <taxon>Philodinidae</taxon>
        <taxon>Rotaria</taxon>
    </lineage>
</organism>
<comment type="caution">
    <text evidence="1">The sequence shown here is derived from an EMBL/GenBank/DDBJ whole genome shotgun (WGS) entry which is preliminary data.</text>
</comment>
<accession>A0A818JBJ8</accession>
<evidence type="ECO:0000313" key="1">
    <source>
        <dbReference type="EMBL" id="CAF3539061.1"/>
    </source>
</evidence>
<dbReference type="Proteomes" id="UP000663872">
    <property type="component" value="Unassembled WGS sequence"/>
</dbReference>
<evidence type="ECO:0000313" key="2">
    <source>
        <dbReference type="Proteomes" id="UP000663872"/>
    </source>
</evidence>
<reference evidence="1" key="1">
    <citation type="submission" date="2021-02" db="EMBL/GenBank/DDBJ databases">
        <authorList>
            <person name="Nowell W R."/>
        </authorList>
    </citation>
    <scope>NUCLEOTIDE SEQUENCE</scope>
</reference>
<name>A0A818JBJ8_9BILA</name>
<sequence length="187" mass="21196">MQKNRNFSDKIFDRMKKQFPDVENSLVLASILLANVYAASGDNEKASGIKDHLYRSGAQRKIGITVTELNGNLLQFCAHGQSHPRSVDIYAEINRISKELIEHGHEYDVSSIVRSIRPDETIESILCGHSERFASSYQTPAHWHIAKMILLTKTKGGIVTLNETRPISLLPCFSKIYEKCFLVHLRK</sequence>
<dbReference type="EMBL" id="CAJNYT010003198">
    <property type="protein sequence ID" value="CAF3539061.1"/>
    <property type="molecule type" value="Genomic_DNA"/>
</dbReference>
<proteinExistence type="predicted"/>